<organism evidence="12 13">
    <name type="scientific">Candidatus Egerieousia excrementavium</name>
    <dbReference type="NCBI Taxonomy" id="2840778"/>
    <lineage>
        <taxon>Bacteria</taxon>
        <taxon>Pseudomonadati</taxon>
        <taxon>Bacteroidota</taxon>
        <taxon>Bacteroidia</taxon>
        <taxon>Bacteroidales</taxon>
        <taxon>Candidatus Egerieousia</taxon>
    </lineage>
</organism>
<dbReference type="Gene3D" id="3.20.20.70">
    <property type="entry name" value="Aldolase class I"/>
    <property type="match status" value="1"/>
</dbReference>
<comment type="caution">
    <text evidence="12">The sequence shown here is derived from an EMBL/GenBank/DDBJ whole genome shotgun (WGS) entry which is preliminary data.</text>
</comment>
<dbReference type="CDD" id="cd04732">
    <property type="entry name" value="HisA"/>
    <property type="match status" value="1"/>
</dbReference>
<gene>
    <name evidence="9 12" type="primary">hisA</name>
    <name evidence="12" type="ORF">IAC68_02210</name>
</gene>
<keyword evidence="8 9" id="KW-0413">Isomerase</keyword>
<dbReference type="InterPro" id="IPR011060">
    <property type="entry name" value="RibuloseP-bd_barrel"/>
</dbReference>
<reference evidence="12" key="1">
    <citation type="submission" date="2020-10" db="EMBL/GenBank/DDBJ databases">
        <authorList>
            <person name="Gilroy R."/>
        </authorList>
    </citation>
    <scope>NUCLEOTIDE SEQUENCE</scope>
    <source>
        <strain evidence="12">15467</strain>
    </source>
</reference>
<comment type="pathway">
    <text evidence="3 9 11">Amino-acid biosynthesis; L-histidine biosynthesis; L-histidine from 5-phospho-alpha-D-ribose 1-diphosphate: step 4/9.</text>
</comment>
<dbReference type="NCBIfam" id="TIGR00007">
    <property type="entry name" value="1-(5-phosphoribosyl)-5-[(5-phosphoribosylamino)methylideneamino]imidazole-4-carboxamide isomerase"/>
    <property type="match status" value="1"/>
</dbReference>
<accession>A0A9D9DLR6</accession>
<reference evidence="12" key="2">
    <citation type="journal article" date="2021" name="PeerJ">
        <title>Extensive microbial diversity within the chicken gut microbiome revealed by metagenomics and culture.</title>
        <authorList>
            <person name="Gilroy R."/>
            <person name="Ravi A."/>
            <person name="Getino M."/>
            <person name="Pursley I."/>
            <person name="Horton D.L."/>
            <person name="Alikhan N.F."/>
            <person name="Baker D."/>
            <person name="Gharbi K."/>
            <person name="Hall N."/>
            <person name="Watson M."/>
            <person name="Adriaenssens E.M."/>
            <person name="Foster-Nyarko E."/>
            <person name="Jarju S."/>
            <person name="Secka A."/>
            <person name="Antonio M."/>
            <person name="Oren A."/>
            <person name="Chaudhuri R.R."/>
            <person name="La Ragione R."/>
            <person name="Hildebrand F."/>
            <person name="Pallen M.J."/>
        </authorList>
    </citation>
    <scope>NUCLEOTIDE SEQUENCE</scope>
    <source>
        <strain evidence="12">15467</strain>
    </source>
</reference>
<dbReference type="SUPFAM" id="SSF51366">
    <property type="entry name" value="Ribulose-phoshate binding barrel"/>
    <property type="match status" value="1"/>
</dbReference>
<dbReference type="Pfam" id="PF00977">
    <property type="entry name" value="His_biosynth"/>
    <property type="match status" value="1"/>
</dbReference>
<proteinExistence type="inferred from homology"/>
<dbReference type="EMBL" id="JADINB010000051">
    <property type="protein sequence ID" value="MBO8428731.1"/>
    <property type="molecule type" value="Genomic_DNA"/>
</dbReference>
<evidence type="ECO:0000256" key="8">
    <source>
        <dbReference type="ARBA" id="ARBA00023235"/>
    </source>
</evidence>
<dbReference type="Proteomes" id="UP000823635">
    <property type="component" value="Unassembled WGS sequence"/>
</dbReference>
<dbReference type="InterPro" id="IPR006063">
    <property type="entry name" value="HisA_bact_arch"/>
</dbReference>
<evidence type="ECO:0000256" key="7">
    <source>
        <dbReference type="ARBA" id="ARBA00023102"/>
    </source>
</evidence>
<feature type="active site" description="Proton donor" evidence="9">
    <location>
        <position position="131"/>
    </location>
</feature>
<dbReference type="HAMAP" id="MF_01014">
    <property type="entry name" value="HisA"/>
    <property type="match status" value="1"/>
</dbReference>
<dbReference type="InterPro" id="IPR023016">
    <property type="entry name" value="HisA/PriA"/>
</dbReference>
<feature type="active site" description="Proton acceptor" evidence="9">
    <location>
        <position position="9"/>
    </location>
</feature>
<dbReference type="AlphaFoldDB" id="A0A9D9DLR6"/>
<evidence type="ECO:0000256" key="9">
    <source>
        <dbReference type="HAMAP-Rule" id="MF_01014"/>
    </source>
</evidence>
<evidence type="ECO:0000256" key="5">
    <source>
        <dbReference type="ARBA" id="ARBA00022490"/>
    </source>
</evidence>
<dbReference type="GO" id="GO:0005737">
    <property type="term" value="C:cytoplasm"/>
    <property type="evidence" value="ECO:0007669"/>
    <property type="project" value="UniProtKB-SubCell"/>
</dbReference>
<keyword evidence="5 9" id="KW-0963">Cytoplasm</keyword>
<keyword evidence="7 9" id="KW-0368">Histidine biosynthesis</keyword>
<evidence type="ECO:0000313" key="13">
    <source>
        <dbReference type="Proteomes" id="UP000823635"/>
    </source>
</evidence>
<name>A0A9D9DLR6_9BACT</name>
<dbReference type="InterPro" id="IPR044524">
    <property type="entry name" value="Isoase_HisA-like"/>
</dbReference>
<evidence type="ECO:0000256" key="11">
    <source>
        <dbReference type="RuleBase" id="RU003658"/>
    </source>
</evidence>
<dbReference type="GO" id="GO:0000105">
    <property type="term" value="P:L-histidine biosynthetic process"/>
    <property type="evidence" value="ECO:0007669"/>
    <property type="project" value="UniProtKB-UniRule"/>
</dbReference>
<dbReference type="InterPro" id="IPR006062">
    <property type="entry name" value="His_biosynth"/>
</dbReference>
<dbReference type="InterPro" id="IPR013785">
    <property type="entry name" value="Aldolase_TIM"/>
</dbReference>
<dbReference type="EC" id="5.3.1.16" evidence="9 11"/>
<evidence type="ECO:0000256" key="6">
    <source>
        <dbReference type="ARBA" id="ARBA00022605"/>
    </source>
</evidence>
<evidence type="ECO:0000256" key="10">
    <source>
        <dbReference type="RuleBase" id="RU003657"/>
    </source>
</evidence>
<dbReference type="PANTHER" id="PTHR43090">
    <property type="entry name" value="1-(5-PHOSPHORIBOSYL)-5-[(5-PHOSPHORIBOSYLAMINO)METHYLIDENEAMINO] IMIDAZOLE-4-CARBOXAMIDE ISOMERASE"/>
    <property type="match status" value="1"/>
</dbReference>
<comment type="similarity">
    <text evidence="4 9 10">Belongs to the HisA/HisF family.</text>
</comment>
<keyword evidence="6 9" id="KW-0028">Amino-acid biosynthesis</keyword>
<evidence type="ECO:0000256" key="4">
    <source>
        <dbReference type="ARBA" id="ARBA00009667"/>
    </source>
</evidence>
<comment type="catalytic activity">
    <reaction evidence="1 9 11">
        <text>1-(5-phospho-beta-D-ribosyl)-5-[(5-phospho-beta-D-ribosylamino)methylideneamino]imidazole-4-carboxamide = 5-[(5-phospho-1-deoxy-D-ribulos-1-ylimino)methylamino]-1-(5-phospho-beta-D-ribosyl)imidazole-4-carboxamide</text>
        <dbReference type="Rhea" id="RHEA:15469"/>
        <dbReference type="ChEBI" id="CHEBI:58435"/>
        <dbReference type="ChEBI" id="CHEBI:58525"/>
        <dbReference type="EC" id="5.3.1.16"/>
    </reaction>
</comment>
<dbReference type="FunFam" id="3.20.20.70:FF:000009">
    <property type="entry name" value="1-(5-phosphoribosyl)-5-[(5-phosphoribosylamino)methylideneamino] imidazole-4-carboxamide isomerase"/>
    <property type="match status" value="1"/>
</dbReference>
<dbReference type="GO" id="GO:0000162">
    <property type="term" value="P:L-tryptophan biosynthetic process"/>
    <property type="evidence" value="ECO:0007669"/>
    <property type="project" value="TreeGrafter"/>
</dbReference>
<evidence type="ECO:0000256" key="3">
    <source>
        <dbReference type="ARBA" id="ARBA00005133"/>
    </source>
</evidence>
<evidence type="ECO:0000256" key="2">
    <source>
        <dbReference type="ARBA" id="ARBA00004496"/>
    </source>
</evidence>
<sequence>MIEIIPAIDIIGGKCVRLSQGDYQRCREYEDSPLEMAKKFEDCGVKWLHTVDLEGARSDSPKNLKTIEQIASRTTLRIEMGGGIKSDGALSDAFSAGVSRVICGSIACSNKNLLTEWFERYSGEKIVLGADVKGETIAVKGWTESGNITLDQLLAEYLPKGLRHAIITDIENDGMLNGASVLLYKRVTEKFRQLHVIASGGIGSMDDIIALQENKIESVIVGKAIYEGHVSLDELRKFNINRG</sequence>
<protein>
    <recommendedName>
        <fullName evidence="9 11">1-(5-phosphoribosyl)-5-[(5-phosphoribosylamino)methylideneamino] imidazole-4-carboxamide isomerase</fullName>
        <ecNumber evidence="9 11">5.3.1.16</ecNumber>
    </recommendedName>
    <alternativeName>
        <fullName evidence="9">Phosphoribosylformimino-5-aminoimidazole carboxamide ribotide isomerase</fullName>
    </alternativeName>
</protein>
<dbReference type="GO" id="GO:0003949">
    <property type="term" value="F:1-(5-phosphoribosyl)-5-[(5-phosphoribosylamino)methylideneamino]imidazole-4-carboxamide isomerase activity"/>
    <property type="evidence" value="ECO:0007669"/>
    <property type="project" value="UniProtKB-UniRule"/>
</dbReference>
<evidence type="ECO:0000313" key="12">
    <source>
        <dbReference type="EMBL" id="MBO8428731.1"/>
    </source>
</evidence>
<dbReference type="PANTHER" id="PTHR43090:SF2">
    <property type="entry name" value="1-(5-PHOSPHORIBOSYL)-5-[(5-PHOSPHORIBOSYLAMINO)METHYLIDENEAMINO] IMIDAZOLE-4-CARBOXAMIDE ISOMERASE"/>
    <property type="match status" value="1"/>
</dbReference>
<evidence type="ECO:0000256" key="1">
    <source>
        <dbReference type="ARBA" id="ARBA00000901"/>
    </source>
</evidence>
<comment type="subcellular location">
    <subcellularLocation>
        <location evidence="2 9 11">Cytoplasm</location>
    </subcellularLocation>
</comment>